<dbReference type="Gene3D" id="1.10.760.10">
    <property type="entry name" value="Cytochrome c-like domain"/>
    <property type="match status" value="1"/>
</dbReference>
<sequence length="592" mass="65915">MRKSFLSLAMLAVTAPAAALDLTITGADGQPLALAMVTVKAERPLRAAGDDNGYPREGTEQRISPEITGFAGPDGQLNVVYPEPGAVNLRVRVPGYKDLQQTAVASDAQLSLQLEPETDVAALAAQQPANAWFAALDFGGDEELKKMALEQCGFCHQQGSFFMRRERSTEEWQQVLERMIGYGARPASELQPKLIETFQKGYTDLRNHPEKVLKAKAWEAQLAGSTITEWPIGDPFSQMHDLLVAANGKIYVGDNLQDRLWEIDPKTGQTLVYKTPVDPDDEIGGMFSGRLKTFPKLETTAGIHSFAESTVDGHIFITPSLQRRLFEFDPQTKQFTVHRFDEGLYPHTVRVDQQDNVWFTLALSNQVARFDRKTGEFHLYTLPARDTKEEVSLALSNVVRKLMNWGLPMHWLPIDKQVTGMPMPYGIDVAPDGKVWFARLHANSIGVIDPKDDSVQIIDTPFQAPRRLRVDAVGDVWIAAFPEGKVVRYSPADGSFKDYPLPSALNNVETPYALNVDRKRQKLWVTGTSSDSLLRMDIASGAWDTFPMPRKVTFTRDIEIAEDGSVYTTNGAFPSWQIEDGQPTLIHLQPGE</sequence>
<evidence type="ECO:0000313" key="3">
    <source>
        <dbReference type="Proteomes" id="UP000243232"/>
    </source>
</evidence>
<keyword evidence="2" id="KW-0456">Lyase</keyword>
<dbReference type="PANTHER" id="PTHR40274:SF3">
    <property type="entry name" value="VIRGINIAMYCIN B LYASE"/>
    <property type="match status" value="1"/>
</dbReference>
<evidence type="ECO:0000256" key="1">
    <source>
        <dbReference type="SAM" id="SignalP"/>
    </source>
</evidence>
<dbReference type="PANTHER" id="PTHR40274">
    <property type="entry name" value="VIRGINIAMYCIN B LYASE"/>
    <property type="match status" value="1"/>
</dbReference>
<dbReference type="OrthoDB" id="9812926at2"/>
<feature type="chain" id="PRO_5009276241" evidence="1">
    <location>
        <begin position="20"/>
        <end position="592"/>
    </location>
</feature>
<dbReference type="AlphaFoldDB" id="A0A1H2I1D7"/>
<dbReference type="Pfam" id="PF24684">
    <property type="entry name" value="Vgb_lyase"/>
    <property type="match status" value="1"/>
</dbReference>
<dbReference type="GO" id="GO:0016829">
    <property type="term" value="F:lyase activity"/>
    <property type="evidence" value="ECO:0007669"/>
    <property type="project" value="UniProtKB-KW"/>
</dbReference>
<dbReference type="InterPro" id="IPR051344">
    <property type="entry name" value="Vgb"/>
</dbReference>
<dbReference type="InterPro" id="IPR011041">
    <property type="entry name" value="Quinoprot_gluc/sorb_DH_b-prop"/>
</dbReference>
<gene>
    <name evidence="2" type="ORF">SAMN05216296_3423</name>
</gene>
<reference evidence="3" key="1">
    <citation type="submission" date="2016-10" db="EMBL/GenBank/DDBJ databases">
        <authorList>
            <person name="Varghese N."/>
            <person name="Submissions S."/>
        </authorList>
    </citation>
    <scope>NUCLEOTIDE SEQUENCE [LARGE SCALE GENOMIC DNA]</scope>
    <source>
        <strain evidence="3">DSM 17875</strain>
    </source>
</reference>
<dbReference type="GO" id="GO:0020037">
    <property type="term" value="F:heme binding"/>
    <property type="evidence" value="ECO:0007669"/>
    <property type="project" value="InterPro"/>
</dbReference>
<dbReference type="EMBL" id="LT629785">
    <property type="protein sequence ID" value="SDU37952.1"/>
    <property type="molecule type" value="Genomic_DNA"/>
</dbReference>
<dbReference type="RefSeq" id="WP_090198195.1">
    <property type="nucleotide sequence ID" value="NZ_LT629785.1"/>
</dbReference>
<dbReference type="GO" id="GO:0030288">
    <property type="term" value="C:outer membrane-bounded periplasmic space"/>
    <property type="evidence" value="ECO:0007669"/>
    <property type="project" value="TreeGrafter"/>
</dbReference>
<dbReference type="SUPFAM" id="SSF50952">
    <property type="entry name" value="Soluble quinoprotein glucose dehydrogenase"/>
    <property type="match status" value="1"/>
</dbReference>
<evidence type="ECO:0000313" key="2">
    <source>
        <dbReference type="EMBL" id="SDU37952.1"/>
    </source>
</evidence>
<dbReference type="Gene3D" id="2.130.10.10">
    <property type="entry name" value="YVTN repeat-like/Quinoprotein amine dehydrogenase"/>
    <property type="match status" value="2"/>
</dbReference>
<protein>
    <submittedName>
        <fullName evidence="2">Streptogramin lyase</fullName>
    </submittedName>
</protein>
<dbReference type="InterPro" id="IPR015943">
    <property type="entry name" value="WD40/YVTN_repeat-like_dom_sf"/>
</dbReference>
<organism evidence="2 3">
    <name type="scientific">Pseudomonas pohangensis</name>
    <dbReference type="NCBI Taxonomy" id="364197"/>
    <lineage>
        <taxon>Bacteria</taxon>
        <taxon>Pseudomonadati</taxon>
        <taxon>Pseudomonadota</taxon>
        <taxon>Gammaproteobacteria</taxon>
        <taxon>Pseudomonadales</taxon>
        <taxon>Pseudomonadaceae</taxon>
        <taxon>Pseudomonas</taxon>
    </lineage>
</organism>
<dbReference type="GO" id="GO:0009055">
    <property type="term" value="F:electron transfer activity"/>
    <property type="evidence" value="ECO:0007669"/>
    <property type="project" value="InterPro"/>
</dbReference>
<dbReference type="InterPro" id="IPR036909">
    <property type="entry name" value="Cyt_c-like_dom_sf"/>
</dbReference>
<proteinExistence type="predicted"/>
<name>A0A1H2I1D7_9PSED</name>
<feature type="signal peptide" evidence="1">
    <location>
        <begin position="1"/>
        <end position="19"/>
    </location>
</feature>
<accession>A0A1H2I1D7</accession>
<keyword evidence="1" id="KW-0732">Signal</keyword>
<keyword evidence="3" id="KW-1185">Reference proteome</keyword>
<dbReference type="SUPFAM" id="SSF63829">
    <property type="entry name" value="Calcium-dependent phosphotriesterase"/>
    <property type="match status" value="1"/>
</dbReference>
<dbReference type="Proteomes" id="UP000243232">
    <property type="component" value="Chromosome I"/>
</dbReference>
<dbReference type="STRING" id="364197.SAMN05216296_3423"/>